<proteinExistence type="predicted"/>
<accession>A0A820IKD8</accession>
<protein>
    <submittedName>
        <fullName evidence="1">Uncharacterized protein</fullName>
    </submittedName>
</protein>
<reference evidence="1" key="1">
    <citation type="submission" date="2021-02" db="EMBL/GenBank/DDBJ databases">
        <authorList>
            <person name="Nowell W R."/>
        </authorList>
    </citation>
    <scope>NUCLEOTIDE SEQUENCE</scope>
</reference>
<evidence type="ECO:0000313" key="1">
    <source>
        <dbReference type="EMBL" id="CAF4313296.1"/>
    </source>
</evidence>
<comment type="caution">
    <text evidence="1">The sequence shown here is derived from an EMBL/GenBank/DDBJ whole genome shotgun (WGS) entry which is preliminary data.</text>
</comment>
<evidence type="ECO:0000313" key="2">
    <source>
        <dbReference type="Proteomes" id="UP000663868"/>
    </source>
</evidence>
<dbReference type="Proteomes" id="UP000663868">
    <property type="component" value="Unassembled WGS sequence"/>
</dbReference>
<name>A0A820IKD8_9BILA</name>
<dbReference type="EMBL" id="CAJOBB010015136">
    <property type="protein sequence ID" value="CAF4313296.1"/>
    <property type="molecule type" value="Genomic_DNA"/>
</dbReference>
<sequence>MEYFEKLKTYGDQVKNVVVKSMVDTAHGGQKMFKDVLPGNLVTREFELVRSLGSAGPGLLWRIYGAIKRTTKQEAAVFVLEKRLLDK</sequence>
<organism evidence="1 2">
    <name type="scientific">Adineta steineri</name>
    <dbReference type="NCBI Taxonomy" id="433720"/>
    <lineage>
        <taxon>Eukaryota</taxon>
        <taxon>Metazoa</taxon>
        <taxon>Spiralia</taxon>
        <taxon>Gnathifera</taxon>
        <taxon>Rotifera</taxon>
        <taxon>Eurotatoria</taxon>
        <taxon>Bdelloidea</taxon>
        <taxon>Adinetida</taxon>
        <taxon>Adinetidae</taxon>
        <taxon>Adineta</taxon>
    </lineage>
</organism>
<gene>
    <name evidence="1" type="ORF">KXQ929_LOCUS46205</name>
</gene>
<dbReference type="AlphaFoldDB" id="A0A820IKD8"/>